<dbReference type="OMA" id="NHGSRKV"/>
<dbReference type="HOGENOM" id="CLU_048444_1_0_1"/>
<reference evidence="1 2" key="1">
    <citation type="journal article" date="2013" name="BMC Genomics">
        <title>Genomics-driven discovery of the pneumocandin biosynthetic gene cluster in the fungus Glarea lozoyensis.</title>
        <authorList>
            <person name="Chen L."/>
            <person name="Yue Q."/>
            <person name="Zhang X."/>
            <person name="Xiang M."/>
            <person name="Wang C."/>
            <person name="Li S."/>
            <person name="Che Y."/>
            <person name="Ortiz-Lopez F.J."/>
            <person name="Bills G.F."/>
            <person name="Liu X."/>
            <person name="An Z."/>
        </authorList>
    </citation>
    <scope>NUCLEOTIDE SEQUENCE [LARGE SCALE GENOMIC DNA]</scope>
    <source>
        <strain evidence="2">ATCC 20868 / MF5171</strain>
    </source>
</reference>
<name>S3CU91_GLAL2</name>
<evidence type="ECO:0000313" key="2">
    <source>
        <dbReference type="Proteomes" id="UP000016922"/>
    </source>
</evidence>
<accession>S3CU91</accession>
<protein>
    <submittedName>
        <fullName evidence="1">Alpha/beta-Hydrolase</fullName>
    </submittedName>
</protein>
<dbReference type="GeneID" id="19468757"/>
<dbReference type="SUPFAM" id="SSF53474">
    <property type="entry name" value="alpha/beta-Hydrolases"/>
    <property type="match status" value="1"/>
</dbReference>
<keyword evidence="2" id="KW-1185">Reference proteome</keyword>
<dbReference type="Proteomes" id="UP000016922">
    <property type="component" value="Unassembled WGS sequence"/>
</dbReference>
<dbReference type="RefSeq" id="XP_008084497.1">
    <property type="nucleotide sequence ID" value="XM_008086306.1"/>
</dbReference>
<sequence>MATPNPLSDSHPNPPQKVSKKTFHIAGILTDVYGLEEIPANCKSISCLWLLHPRLKTKESMESTAASCIGEWNMQPSTDNKVGLIGVSFDQRNHGTRMANEAANGAWREGNKTHAQDMFSILHGTALDTSLLIDHLGSYIFNTPSSPQILNHIILGVSLGGHSAWQVLFADPRVHAAISIIGCPDYMFLMSDRARLSKLPTAGPSFLGSPDFPNPLITAATLYDPKAILFGTNPIPPSTPSSLIPYQGASSPHIRQLLTSKIAQKRILVCSGGDDKLVPYRCSEPFLSFLKAATGKGGWWEEGGVYLEDNIYAGVGHAFSEGMVKDVLRFVCETLSEISVSKSRVTKIPPPNPTALNYLPPVKARY</sequence>
<dbReference type="OrthoDB" id="2152248at2759"/>
<organism evidence="1 2">
    <name type="scientific">Glarea lozoyensis (strain ATCC 20868 / MF5171)</name>
    <dbReference type="NCBI Taxonomy" id="1116229"/>
    <lineage>
        <taxon>Eukaryota</taxon>
        <taxon>Fungi</taxon>
        <taxon>Dikarya</taxon>
        <taxon>Ascomycota</taxon>
        <taxon>Pezizomycotina</taxon>
        <taxon>Leotiomycetes</taxon>
        <taxon>Helotiales</taxon>
        <taxon>Helotiaceae</taxon>
        <taxon>Glarea</taxon>
    </lineage>
</organism>
<dbReference type="EMBL" id="KE145368">
    <property type="protein sequence ID" value="EPE28589.1"/>
    <property type="molecule type" value="Genomic_DNA"/>
</dbReference>
<dbReference type="Gene3D" id="3.40.50.1820">
    <property type="entry name" value="alpha/beta hydrolase"/>
    <property type="match status" value="1"/>
</dbReference>
<dbReference type="eggNOG" id="ENOG502S342">
    <property type="taxonomic scope" value="Eukaryota"/>
</dbReference>
<dbReference type="AlphaFoldDB" id="S3CU91"/>
<dbReference type="GO" id="GO:0016787">
    <property type="term" value="F:hydrolase activity"/>
    <property type="evidence" value="ECO:0007669"/>
    <property type="project" value="UniProtKB-KW"/>
</dbReference>
<dbReference type="InterPro" id="IPR029058">
    <property type="entry name" value="AB_hydrolase_fold"/>
</dbReference>
<gene>
    <name evidence="1" type="ORF">GLAREA_09710</name>
</gene>
<keyword evidence="1" id="KW-0378">Hydrolase</keyword>
<evidence type="ECO:0000313" key="1">
    <source>
        <dbReference type="EMBL" id="EPE28589.1"/>
    </source>
</evidence>
<dbReference type="PANTHER" id="PTHR47381">
    <property type="entry name" value="ALPHA/BETA-HYDROLASES SUPERFAMILY PROTEIN"/>
    <property type="match status" value="1"/>
</dbReference>
<proteinExistence type="predicted"/>
<dbReference type="PANTHER" id="PTHR47381:SF3">
    <property type="entry name" value="ALPHA_BETA-HYDROLASES SUPERFAMILY PROTEIN"/>
    <property type="match status" value="1"/>
</dbReference>
<dbReference type="KEGG" id="glz:GLAREA_09710"/>